<reference evidence="2 3" key="1">
    <citation type="journal article" date="2024" name="Nat. Commun.">
        <title>Phylogenomics reveals the evolutionary origins of lichenization in chlorophyte algae.</title>
        <authorList>
            <person name="Puginier C."/>
            <person name="Libourel C."/>
            <person name="Otte J."/>
            <person name="Skaloud P."/>
            <person name="Haon M."/>
            <person name="Grisel S."/>
            <person name="Petersen M."/>
            <person name="Berrin J.G."/>
            <person name="Delaux P.M."/>
            <person name="Dal Grande F."/>
            <person name="Keller J."/>
        </authorList>
    </citation>
    <scope>NUCLEOTIDE SEQUENCE [LARGE SCALE GENOMIC DNA]</scope>
    <source>
        <strain evidence="2 3">SAG 2523</strain>
    </source>
</reference>
<protein>
    <submittedName>
        <fullName evidence="2">Uncharacterized protein</fullName>
    </submittedName>
</protein>
<feature type="region of interest" description="Disordered" evidence="1">
    <location>
        <begin position="109"/>
        <end position="132"/>
    </location>
</feature>
<comment type="caution">
    <text evidence="2">The sequence shown here is derived from an EMBL/GenBank/DDBJ whole genome shotgun (WGS) entry which is preliminary data.</text>
</comment>
<name>A0AAW1SZF1_9CHLO</name>
<sequence length="132" mass="15323">MVNTAAERLQDHLPLSHHSREKVKAATQVLQERTAQETDQGSKEVLDEQLATLDALRQKDHQARQTERRHRHEEQQQSKAQARQRLEEPINKLGDNLFGFPCFDKKPINTAVGETPRPEYEVMQRRHAKPQS</sequence>
<feature type="region of interest" description="Disordered" evidence="1">
    <location>
        <begin position="58"/>
        <end position="87"/>
    </location>
</feature>
<evidence type="ECO:0000313" key="2">
    <source>
        <dbReference type="EMBL" id="KAK9862639.1"/>
    </source>
</evidence>
<gene>
    <name evidence="2" type="ORF">WJX84_009737</name>
</gene>
<accession>A0AAW1SZF1</accession>
<dbReference type="Proteomes" id="UP001485043">
    <property type="component" value="Unassembled WGS sequence"/>
</dbReference>
<keyword evidence="3" id="KW-1185">Reference proteome</keyword>
<dbReference type="AlphaFoldDB" id="A0AAW1SZF1"/>
<feature type="region of interest" description="Disordered" evidence="1">
    <location>
        <begin position="1"/>
        <end position="44"/>
    </location>
</feature>
<feature type="compositionally biased region" description="Basic and acidic residues" evidence="1">
    <location>
        <begin position="58"/>
        <end position="76"/>
    </location>
</feature>
<dbReference type="EMBL" id="JALJOV010000578">
    <property type="protein sequence ID" value="KAK9862639.1"/>
    <property type="molecule type" value="Genomic_DNA"/>
</dbReference>
<evidence type="ECO:0000256" key="1">
    <source>
        <dbReference type="SAM" id="MobiDB-lite"/>
    </source>
</evidence>
<evidence type="ECO:0000313" key="3">
    <source>
        <dbReference type="Proteomes" id="UP001485043"/>
    </source>
</evidence>
<feature type="compositionally biased region" description="Basic and acidic residues" evidence="1">
    <location>
        <begin position="34"/>
        <end position="44"/>
    </location>
</feature>
<organism evidence="2 3">
    <name type="scientific">Apatococcus fuscideae</name>
    <dbReference type="NCBI Taxonomy" id="2026836"/>
    <lineage>
        <taxon>Eukaryota</taxon>
        <taxon>Viridiplantae</taxon>
        <taxon>Chlorophyta</taxon>
        <taxon>core chlorophytes</taxon>
        <taxon>Trebouxiophyceae</taxon>
        <taxon>Chlorellales</taxon>
        <taxon>Chlorellaceae</taxon>
        <taxon>Apatococcus</taxon>
    </lineage>
</organism>
<proteinExistence type="predicted"/>